<dbReference type="PANTHER" id="PTHR43409:SF7">
    <property type="entry name" value="BLL1977 PROTEIN"/>
    <property type="match status" value="1"/>
</dbReference>
<evidence type="ECO:0000313" key="6">
    <source>
        <dbReference type="EMBL" id="ETR67506.1"/>
    </source>
</evidence>
<gene>
    <name evidence="6" type="ORF">OMM_05100</name>
</gene>
<dbReference type="GO" id="GO:0051536">
    <property type="term" value="F:iron-sulfur cluster binding"/>
    <property type="evidence" value="ECO:0007669"/>
    <property type="project" value="UniProtKB-KW"/>
</dbReference>
<comment type="cofactor">
    <cofactor evidence="1">
        <name>[4Fe-4S] cluster</name>
        <dbReference type="ChEBI" id="CHEBI:49883"/>
    </cofactor>
</comment>
<comment type="caution">
    <text evidence="6">The sequence shown here is derived from an EMBL/GenBank/DDBJ whole genome shotgun (WGS) entry which is preliminary data.</text>
</comment>
<reference evidence="7" key="1">
    <citation type="submission" date="2012-11" db="EMBL/GenBank/DDBJ databases">
        <authorList>
            <person name="Lucero-Rivera Y.E."/>
            <person name="Tovar-Ramirez D."/>
        </authorList>
    </citation>
    <scope>NUCLEOTIDE SEQUENCE [LARGE SCALE GENOMIC DNA]</scope>
    <source>
        <strain evidence="7">Araruama</strain>
    </source>
</reference>
<dbReference type="GO" id="GO:0046872">
    <property type="term" value="F:metal ion binding"/>
    <property type="evidence" value="ECO:0007669"/>
    <property type="project" value="UniProtKB-KW"/>
</dbReference>
<name>A0A1V1NYC7_9BACT</name>
<keyword evidence="2" id="KW-0949">S-adenosyl-L-methionine</keyword>
<evidence type="ECO:0000256" key="5">
    <source>
        <dbReference type="ARBA" id="ARBA00023014"/>
    </source>
</evidence>
<dbReference type="GO" id="GO:0005829">
    <property type="term" value="C:cytosol"/>
    <property type="evidence" value="ECO:0007669"/>
    <property type="project" value="TreeGrafter"/>
</dbReference>
<dbReference type="Gene3D" id="3.30.750.200">
    <property type="match status" value="1"/>
</dbReference>
<keyword evidence="5" id="KW-0411">Iron-sulfur</keyword>
<dbReference type="AlphaFoldDB" id="A0A1V1NYC7"/>
<dbReference type="SUPFAM" id="SSF102114">
    <property type="entry name" value="Radical SAM enzymes"/>
    <property type="match status" value="1"/>
</dbReference>
<keyword evidence="4" id="KW-0408">Iron</keyword>
<keyword evidence="3" id="KW-0479">Metal-binding</keyword>
<evidence type="ECO:0000256" key="4">
    <source>
        <dbReference type="ARBA" id="ARBA00023004"/>
    </source>
</evidence>
<dbReference type="EMBL" id="ATBP01001347">
    <property type="protein sequence ID" value="ETR67506.1"/>
    <property type="molecule type" value="Genomic_DNA"/>
</dbReference>
<evidence type="ECO:0000256" key="1">
    <source>
        <dbReference type="ARBA" id="ARBA00001966"/>
    </source>
</evidence>
<organism evidence="6 7">
    <name type="scientific">Candidatus Magnetoglobus multicellularis str. Araruama</name>
    <dbReference type="NCBI Taxonomy" id="890399"/>
    <lineage>
        <taxon>Bacteria</taxon>
        <taxon>Pseudomonadati</taxon>
        <taxon>Thermodesulfobacteriota</taxon>
        <taxon>Desulfobacteria</taxon>
        <taxon>Desulfobacterales</taxon>
        <taxon>Desulfobacteraceae</taxon>
        <taxon>Candidatus Magnetoglobus</taxon>
    </lineage>
</organism>
<evidence type="ECO:0000313" key="7">
    <source>
        <dbReference type="Proteomes" id="UP000189670"/>
    </source>
</evidence>
<dbReference type="InterPro" id="IPR051198">
    <property type="entry name" value="BchE-like"/>
</dbReference>
<dbReference type="Proteomes" id="UP000189670">
    <property type="component" value="Unassembled WGS sequence"/>
</dbReference>
<dbReference type="PANTHER" id="PTHR43409">
    <property type="entry name" value="ANAEROBIC MAGNESIUM-PROTOPORPHYRIN IX MONOMETHYL ESTER CYCLASE-RELATED"/>
    <property type="match status" value="1"/>
</dbReference>
<dbReference type="InterPro" id="IPR058240">
    <property type="entry name" value="rSAM_sf"/>
</dbReference>
<evidence type="ECO:0000256" key="3">
    <source>
        <dbReference type="ARBA" id="ARBA00022723"/>
    </source>
</evidence>
<proteinExistence type="predicted"/>
<evidence type="ECO:0000256" key="2">
    <source>
        <dbReference type="ARBA" id="ARBA00022691"/>
    </source>
</evidence>
<protein>
    <submittedName>
        <fullName evidence="6">Uncharacterized protein</fullName>
    </submittedName>
</protein>
<accession>A0A1V1NYC7</accession>
<sequence>MAKSGCIYIGFGGESASRFVLNEMGKGGFILQNGDIQINDYTFPVTMIEGIKRTKQAGIHANCTWIMGYPGEKLEDLKTTVAFIKWQEDLYTHGLPFGSSDYENARASVNKSMFVATAYPGTEMARHPVVRKKLSETFGIHFDSETNEAIPDKNLFNYVLELDDATKLLEGKGGILYYGDMDEDQFSQAKEYVEKENIYKILEM</sequence>